<dbReference type="Proteomes" id="UP000594262">
    <property type="component" value="Unplaced"/>
</dbReference>
<evidence type="ECO:0000313" key="2">
    <source>
        <dbReference type="EnsemblMetazoa" id="CLYHEMP020316.1"/>
    </source>
</evidence>
<dbReference type="EnsemblMetazoa" id="CLYHEMT020316.1">
    <property type="protein sequence ID" value="CLYHEMP020316.1"/>
    <property type="gene ID" value="CLYHEMG020316"/>
</dbReference>
<keyword evidence="3" id="KW-1185">Reference proteome</keyword>
<evidence type="ECO:0000256" key="1">
    <source>
        <dbReference type="SAM" id="MobiDB-lite"/>
    </source>
</evidence>
<reference evidence="2" key="1">
    <citation type="submission" date="2021-01" db="UniProtKB">
        <authorList>
            <consortium name="EnsemblMetazoa"/>
        </authorList>
    </citation>
    <scope>IDENTIFICATION</scope>
</reference>
<feature type="compositionally biased region" description="Polar residues" evidence="1">
    <location>
        <begin position="103"/>
        <end position="117"/>
    </location>
</feature>
<feature type="compositionally biased region" description="Polar residues" evidence="1">
    <location>
        <begin position="35"/>
        <end position="48"/>
    </location>
</feature>
<evidence type="ECO:0000313" key="3">
    <source>
        <dbReference type="Proteomes" id="UP000594262"/>
    </source>
</evidence>
<accession>A0A7M5XBJ6</accession>
<proteinExistence type="predicted"/>
<name>A0A7M5XBJ6_9CNID</name>
<feature type="compositionally biased region" description="Polar residues" evidence="1">
    <location>
        <begin position="77"/>
        <end position="91"/>
    </location>
</feature>
<feature type="region of interest" description="Disordered" evidence="1">
    <location>
        <begin position="35"/>
        <end position="65"/>
    </location>
</feature>
<sequence>MASNLPTTELKTYVGEWKSKPEVVKNRYLDLQNTNIQSQRLRTSSMSSLDAAASPTTPNSPTSRSINFQLISKLSGATIQNGQRQRSNSLSLPDENRNKIGLQRQNTISGGNHNPSNAEDGGTSGLTKSGNVFRGRKRSISFTGNSADFYD</sequence>
<protein>
    <submittedName>
        <fullName evidence="2">Uncharacterized protein</fullName>
    </submittedName>
</protein>
<organism evidence="2 3">
    <name type="scientific">Clytia hemisphaerica</name>
    <dbReference type="NCBI Taxonomy" id="252671"/>
    <lineage>
        <taxon>Eukaryota</taxon>
        <taxon>Metazoa</taxon>
        <taxon>Cnidaria</taxon>
        <taxon>Hydrozoa</taxon>
        <taxon>Hydroidolina</taxon>
        <taxon>Leptothecata</taxon>
        <taxon>Obeliida</taxon>
        <taxon>Clytiidae</taxon>
        <taxon>Clytia</taxon>
    </lineage>
</organism>
<feature type="compositionally biased region" description="Low complexity" evidence="1">
    <location>
        <begin position="51"/>
        <end position="63"/>
    </location>
</feature>
<dbReference type="AlphaFoldDB" id="A0A7M5XBJ6"/>
<feature type="region of interest" description="Disordered" evidence="1">
    <location>
        <begin position="77"/>
        <end position="132"/>
    </location>
</feature>